<sequence length="106" mass="10891">MTEATLWWWVLAACVAAYGIKLLGYLVPARVLDNPRILRVAGAVTIGLLASLTAVNTFASGAQVVLDARIAALVAAAIALLLRAPFLLVVIIGAAAAAGVRLLGWG</sequence>
<keyword evidence="1" id="KW-1133">Transmembrane helix</keyword>
<dbReference type="EMBL" id="JADOTZ010000001">
    <property type="protein sequence ID" value="MBG6084867.1"/>
    <property type="molecule type" value="Genomic_DNA"/>
</dbReference>
<feature type="transmembrane region" description="Helical" evidence="1">
    <location>
        <begin position="6"/>
        <end position="26"/>
    </location>
</feature>
<organism evidence="2 3">
    <name type="scientific">Zhihengliuella flava</name>
    <dbReference type="NCBI Taxonomy" id="1285193"/>
    <lineage>
        <taxon>Bacteria</taxon>
        <taxon>Bacillati</taxon>
        <taxon>Actinomycetota</taxon>
        <taxon>Actinomycetes</taxon>
        <taxon>Micrococcales</taxon>
        <taxon>Micrococcaceae</taxon>
        <taxon>Zhihengliuella</taxon>
    </lineage>
</organism>
<comment type="caution">
    <text evidence="2">The sequence shown here is derived from an EMBL/GenBank/DDBJ whole genome shotgun (WGS) entry which is preliminary data.</text>
</comment>
<feature type="transmembrane region" description="Helical" evidence="1">
    <location>
        <begin position="70"/>
        <end position="103"/>
    </location>
</feature>
<name>A0A931DAE6_9MICC</name>
<proteinExistence type="predicted"/>
<keyword evidence="1" id="KW-0812">Transmembrane</keyword>
<reference evidence="2" key="1">
    <citation type="submission" date="2020-11" db="EMBL/GenBank/DDBJ databases">
        <title>Sequencing the genomes of 1000 actinobacteria strains.</title>
        <authorList>
            <person name="Klenk H.-P."/>
        </authorList>
    </citation>
    <scope>NUCLEOTIDE SEQUENCE</scope>
    <source>
        <strain evidence="2">DSM 26152</strain>
    </source>
</reference>
<evidence type="ECO:0000256" key="1">
    <source>
        <dbReference type="SAM" id="Phobius"/>
    </source>
</evidence>
<dbReference type="AlphaFoldDB" id="A0A931DAE6"/>
<feature type="transmembrane region" description="Helical" evidence="1">
    <location>
        <begin position="38"/>
        <end position="58"/>
    </location>
</feature>
<evidence type="ECO:0000313" key="2">
    <source>
        <dbReference type="EMBL" id="MBG6084867.1"/>
    </source>
</evidence>
<accession>A0A931DAE6</accession>
<dbReference type="Proteomes" id="UP000625033">
    <property type="component" value="Unassembled WGS sequence"/>
</dbReference>
<dbReference type="RefSeq" id="WP_196836115.1">
    <property type="nucleotide sequence ID" value="NZ_JADOTZ010000001.1"/>
</dbReference>
<dbReference type="Pfam" id="PF05437">
    <property type="entry name" value="AzlD"/>
    <property type="match status" value="1"/>
</dbReference>
<evidence type="ECO:0000313" key="3">
    <source>
        <dbReference type="Proteomes" id="UP000625033"/>
    </source>
</evidence>
<protein>
    <submittedName>
        <fullName evidence="2">Membrane protein</fullName>
    </submittedName>
</protein>
<keyword evidence="3" id="KW-1185">Reference proteome</keyword>
<keyword evidence="1" id="KW-0472">Membrane</keyword>
<gene>
    <name evidence="2" type="ORF">IW252_001634</name>
</gene>
<dbReference type="InterPro" id="IPR008407">
    <property type="entry name" value="Brnchd-chn_aa_trnsp_AzlD"/>
</dbReference>